<evidence type="ECO:0000313" key="1">
    <source>
        <dbReference type="EMBL" id="KQK74858.1"/>
    </source>
</evidence>
<evidence type="ECO:0000313" key="2">
    <source>
        <dbReference type="Proteomes" id="UP000051836"/>
    </source>
</evidence>
<comment type="caution">
    <text evidence="1">The sequence shown here is derived from an EMBL/GenBank/DDBJ whole genome shotgun (WGS) entry which is preliminary data.</text>
</comment>
<gene>
    <name evidence="1" type="ORF">AAES_151927</name>
</gene>
<dbReference type="Proteomes" id="UP000051836">
    <property type="component" value="Unassembled WGS sequence"/>
</dbReference>
<reference evidence="1 2" key="1">
    <citation type="submission" date="2015-10" db="EMBL/GenBank/DDBJ databases">
        <authorList>
            <person name="Gilbert D.G."/>
        </authorList>
    </citation>
    <scope>NUCLEOTIDE SEQUENCE [LARGE SCALE GENOMIC DNA]</scope>
    <source>
        <strain evidence="1">FVVF132</strain>
    </source>
</reference>
<name>A0A0Q3UQ56_AMAAE</name>
<dbReference type="EMBL" id="LMAW01002995">
    <property type="protein sequence ID" value="KQK74858.1"/>
    <property type="molecule type" value="Genomic_DNA"/>
</dbReference>
<keyword evidence="2" id="KW-1185">Reference proteome</keyword>
<sequence length="162" mass="17750">MKCLVKPNIFHEDTSTRGKFPLLLEGALGSVDSSLEKADRPLHPTLSAECDVQSTGKPGQIQSPGKVLYKMEMAFTDQTGKAIEQICCRYIVKKVLLPLYDDMVALYNLDLGNAFAGSKPHGAGFLAVEMCFLLLSGKQDGYKRRTLAVSEDELLVPIAIEE</sequence>
<accession>A0A0Q3UQ56</accession>
<protein>
    <submittedName>
        <fullName evidence="1">Uncharacterized protein</fullName>
    </submittedName>
</protein>
<dbReference type="AlphaFoldDB" id="A0A0Q3UQ56"/>
<organism evidence="1 2">
    <name type="scientific">Amazona aestiva</name>
    <name type="common">Blue-fronted Amazon parrot</name>
    <dbReference type="NCBI Taxonomy" id="12930"/>
    <lineage>
        <taxon>Eukaryota</taxon>
        <taxon>Metazoa</taxon>
        <taxon>Chordata</taxon>
        <taxon>Craniata</taxon>
        <taxon>Vertebrata</taxon>
        <taxon>Euteleostomi</taxon>
        <taxon>Archelosauria</taxon>
        <taxon>Archosauria</taxon>
        <taxon>Dinosauria</taxon>
        <taxon>Saurischia</taxon>
        <taxon>Theropoda</taxon>
        <taxon>Coelurosauria</taxon>
        <taxon>Aves</taxon>
        <taxon>Neognathae</taxon>
        <taxon>Neoaves</taxon>
        <taxon>Telluraves</taxon>
        <taxon>Australaves</taxon>
        <taxon>Psittaciformes</taxon>
        <taxon>Psittacidae</taxon>
        <taxon>Amazona</taxon>
    </lineage>
</organism>
<proteinExistence type="predicted"/>